<dbReference type="PANTHER" id="PTHR30563:SF0">
    <property type="entry name" value="DNA RECOMBINATION PROTEIN RMUC"/>
    <property type="match status" value="1"/>
</dbReference>
<evidence type="ECO:0000256" key="1">
    <source>
        <dbReference type="ARBA" id="ARBA00023054"/>
    </source>
</evidence>
<evidence type="ECO:0000313" key="5">
    <source>
        <dbReference type="EMBL" id="CAB4545926.1"/>
    </source>
</evidence>
<organism evidence="5">
    <name type="scientific">freshwater metagenome</name>
    <dbReference type="NCBI Taxonomy" id="449393"/>
    <lineage>
        <taxon>unclassified sequences</taxon>
        <taxon>metagenomes</taxon>
        <taxon>ecological metagenomes</taxon>
    </lineage>
</organism>
<accession>A0A6J6C3X5</accession>
<dbReference type="Pfam" id="PF02646">
    <property type="entry name" value="RmuC"/>
    <property type="match status" value="1"/>
</dbReference>
<dbReference type="AlphaFoldDB" id="A0A6J6C3X5"/>
<dbReference type="GO" id="GO:0006310">
    <property type="term" value="P:DNA recombination"/>
    <property type="evidence" value="ECO:0007669"/>
    <property type="project" value="UniProtKB-KW"/>
</dbReference>
<sequence length="402" mass="44244">MMLERQNVRQSCQDRPMSSPLTIILGLLIGLFLGGVIGYLISSTKSKASLAEAKFIKTKFEEDQKAQLVDAKLEGKIESLVNQFKDLTTNINTANDSRNKWQIQFDSEIKNMQNNNASLLNQSTKLADALSNSQARGKYGEAQLENLLQNAGLVEDIDYKKQSGSTNTDEKGGIPDIKIEMPGGLTVFIDSKFPFARYFEAIAEDNLEKRNTLMKSHASDLRKHIEQLAKRKYDAKEGSATFVVVFVPFESIMAEALLADPKLLNDSLELRVIAATPSSMLGLLRTIGMGFKQIKLADEAILIKNAATKLVDKLLTSHESINTLGKRLSSTTAAFNSMAGTVRSTVSPDLREMMGMGISDKKVPQISMIQDTVRSLGGNYEESDIHEGVVIDGKLELGNEDE</sequence>
<protein>
    <submittedName>
        <fullName evidence="5">Unannotated protein</fullName>
    </submittedName>
</protein>
<reference evidence="5" key="1">
    <citation type="submission" date="2020-05" db="EMBL/GenBank/DDBJ databases">
        <authorList>
            <person name="Chiriac C."/>
            <person name="Salcher M."/>
            <person name="Ghai R."/>
            <person name="Kavagutti S V."/>
        </authorList>
    </citation>
    <scope>NUCLEOTIDE SEQUENCE</scope>
</reference>
<keyword evidence="4" id="KW-0472">Membrane</keyword>
<keyword evidence="2" id="KW-0233">DNA recombination</keyword>
<dbReference type="PANTHER" id="PTHR30563">
    <property type="entry name" value="DNA RECOMBINATION PROTEIN RMUC"/>
    <property type="match status" value="1"/>
</dbReference>
<dbReference type="InterPro" id="IPR003798">
    <property type="entry name" value="DNA_recombination_RmuC"/>
</dbReference>
<keyword evidence="1 3" id="KW-0175">Coiled coil</keyword>
<evidence type="ECO:0000256" key="2">
    <source>
        <dbReference type="ARBA" id="ARBA00023172"/>
    </source>
</evidence>
<keyword evidence="4" id="KW-1133">Transmembrane helix</keyword>
<feature type="coiled-coil region" evidence="3">
    <location>
        <begin position="77"/>
        <end position="129"/>
    </location>
</feature>
<keyword evidence="4" id="KW-0812">Transmembrane</keyword>
<gene>
    <name evidence="5" type="ORF">UFOPK1505_00486</name>
</gene>
<feature type="transmembrane region" description="Helical" evidence="4">
    <location>
        <begin position="21"/>
        <end position="41"/>
    </location>
</feature>
<dbReference type="EMBL" id="CAEZSS010000073">
    <property type="protein sequence ID" value="CAB4545926.1"/>
    <property type="molecule type" value="Genomic_DNA"/>
</dbReference>
<evidence type="ECO:0000256" key="4">
    <source>
        <dbReference type="SAM" id="Phobius"/>
    </source>
</evidence>
<proteinExistence type="predicted"/>
<name>A0A6J6C3X5_9ZZZZ</name>
<evidence type="ECO:0000256" key="3">
    <source>
        <dbReference type="SAM" id="Coils"/>
    </source>
</evidence>